<sequence length="461" mass="51492">MDVMKTDAAALTTQRPLTPISVIERYYDLIVSSAPCFEVSIRDDAFEPSMKLPEMEPRMQAFLSVATAQFFEVGRYRGMPLRLFDLRQNANTQTTKTFASTLIVARAIRHIQDTGDSIVLFSPSSGNKAIALRDAVLRALKNKLVHPEQLRIVTLTPALTTEKLRRSELYDDPRLRALNPVFVLDTESPEAVKVVGQQFKDLFNRRPLGDSKLWHSLRLENYRFSDQARAFFDFEYGDAWDTDRKTVHVHAVSSAYGLLGYCSGVDVMKRHGTQVSTPSFLLVQHLATSDMVLHLLDGNFEGASAPRYKQGADGLWVQSESAHFPATTWSPDEVLEHTFYTHLPPTAVEMTARVRANGGSGIVVSLHECMQRYSECAQFLANTPVSLPADPRDLKEWSLVMAMTGCLNAIDRQLLEGMDGCTIHASGTYCGRDFEGIPTEGLSFIDSAEEMMEILRSPCNP</sequence>
<organism evidence="1 2">
    <name type="scientific">Pseudomonas mandelii JR-1</name>
    <dbReference type="NCBI Taxonomy" id="1147786"/>
    <lineage>
        <taxon>Bacteria</taxon>
        <taxon>Pseudomonadati</taxon>
        <taxon>Pseudomonadota</taxon>
        <taxon>Gammaproteobacteria</taxon>
        <taxon>Pseudomonadales</taxon>
        <taxon>Pseudomonadaceae</taxon>
        <taxon>Pseudomonas</taxon>
    </lineage>
</organism>
<dbReference type="Pfam" id="PF19465">
    <property type="entry name" value="DUF6002"/>
    <property type="match status" value="1"/>
</dbReference>
<gene>
    <name evidence="1" type="ORF">OU5_2601</name>
</gene>
<dbReference type="RefSeq" id="WP_010463428.1">
    <property type="nucleotide sequence ID" value="NZ_CP005960.1"/>
</dbReference>
<dbReference type="InterPro" id="IPR046044">
    <property type="entry name" value="DUF6002"/>
</dbReference>
<name>A0A024EAT4_9PSED</name>
<dbReference type="KEGG" id="pman:OU5_2601"/>
<dbReference type="Proteomes" id="UP000026913">
    <property type="component" value="Chromosome"/>
</dbReference>
<reference evidence="1 2" key="1">
    <citation type="journal article" date="2012" name="J. Bacteriol.">
        <title>Genome sequence of cold-adapted Pseudomonas mandelii strain JR-1.</title>
        <authorList>
            <person name="Jang S.H."/>
            <person name="Kim J."/>
            <person name="Kim J."/>
            <person name="Hong S."/>
            <person name="Lee C."/>
        </authorList>
    </citation>
    <scope>NUCLEOTIDE SEQUENCE [LARGE SCALE GENOMIC DNA]</scope>
    <source>
        <strain evidence="1 2">JR-1</strain>
    </source>
</reference>
<accession>A0A024EAT4</accession>
<dbReference type="OrthoDB" id="4287124at2"/>
<evidence type="ECO:0000313" key="2">
    <source>
        <dbReference type="Proteomes" id="UP000026913"/>
    </source>
</evidence>
<proteinExistence type="predicted"/>
<evidence type="ECO:0000313" key="1">
    <source>
        <dbReference type="EMBL" id="AHZ69680.1"/>
    </source>
</evidence>
<protein>
    <submittedName>
        <fullName evidence="1">Uncharacterized protein</fullName>
    </submittedName>
</protein>
<dbReference type="HOGENOM" id="CLU_606645_0_0_6"/>
<dbReference type="AlphaFoldDB" id="A0A024EAT4"/>
<dbReference type="EMBL" id="CP005960">
    <property type="protein sequence ID" value="AHZ69680.1"/>
    <property type="molecule type" value="Genomic_DNA"/>
</dbReference>